<evidence type="ECO:0000313" key="4">
    <source>
        <dbReference type="Proteomes" id="UP001273166"/>
    </source>
</evidence>
<protein>
    <recommendedName>
        <fullName evidence="5">Secreted protein</fullName>
    </recommendedName>
</protein>
<keyword evidence="2" id="KW-0732">Signal</keyword>
<reference evidence="3" key="2">
    <citation type="submission" date="2023-06" db="EMBL/GenBank/DDBJ databases">
        <authorList>
            <consortium name="Lawrence Berkeley National Laboratory"/>
            <person name="Mondo S.J."/>
            <person name="Hensen N."/>
            <person name="Bonometti L."/>
            <person name="Westerberg I."/>
            <person name="Brannstrom I.O."/>
            <person name="Guillou S."/>
            <person name="Cros-Aarteil S."/>
            <person name="Calhoun S."/>
            <person name="Haridas S."/>
            <person name="Kuo A."/>
            <person name="Pangilinan J."/>
            <person name="Riley R."/>
            <person name="Labutti K."/>
            <person name="Andreopoulos B."/>
            <person name="Lipzen A."/>
            <person name="Chen C."/>
            <person name="Yanf M."/>
            <person name="Daum C."/>
            <person name="Ng V."/>
            <person name="Clum A."/>
            <person name="Steindorff A."/>
            <person name="Ohm R."/>
            <person name="Martin F."/>
            <person name="Silar P."/>
            <person name="Natvig D."/>
            <person name="Lalanne C."/>
            <person name="Gautier V."/>
            <person name="Ament-Velasquez S.L."/>
            <person name="Kruys A."/>
            <person name="Hutchinson M.I."/>
            <person name="Powell A.J."/>
            <person name="Barry K."/>
            <person name="Miller A.N."/>
            <person name="Grigoriev I.V."/>
            <person name="Debuchy R."/>
            <person name="Gladieux P."/>
            <person name="Thoren M.H."/>
            <person name="Johannesson H."/>
        </authorList>
    </citation>
    <scope>NUCLEOTIDE SEQUENCE</scope>
    <source>
        <strain evidence="3">CBS 333.67</strain>
    </source>
</reference>
<feature type="chain" id="PRO_5042566348" description="Secreted protein" evidence="2">
    <location>
        <begin position="23"/>
        <end position="158"/>
    </location>
</feature>
<reference evidence="3" key="1">
    <citation type="journal article" date="2023" name="Mol. Phylogenet. Evol.">
        <title>Genome-scale phylogeny and comparative genomics of the fungal order Sordariales.</title>
        <authorList>
            <person name="Hensen N."/>
            <person name="Bonometti L."/>
            <person name="Westerberg I."/>
            <person name="Brannstrom I.O."/>
            <person name="Guillou S."/>
            <person name="Cros-Aarteil S."/>
            <person name="Calhoun S."/>
            <person name="Haridas S."/>
            <person name="Kuo A."/>
            <person name="Mondo S."/>
            <person name="Pangilinan J."/>
            <person name="Riley R."/>
            <person name="LaButti K."/>
            <person name="Andreopoulos B."/>
            <person name="Lipzen A."/>
            <person name="Chen C."/>
            <person name="Yan M."/>
            <person name="Daum C."/>
            <person name="Ng V."/>
            <person name="Clum A."/>
            <person name="Steindorff A."/>
            <person name="Ohm R.A."/>
            <person name="Martin F."/>
            <person name="Silar P."/>
            <person name="Natvig D.O."/>
            <person name="Lalanne C."/>
            <person name="Gautier V."/>
            <person name="Ament-Velasquez S.L."/>
            <person name="Kruys A."/>
            <person name="Hutchinson M.I."/>
            <person name="Powell A.J."/>
            <person name="Barry K."/>
            <person name="Miller A.N."/>
            <person name="Grigoriev I.V."/>
            <person name="Debuchy R."/>
            <person name="Gladieux P."/>
            <person name="Hiltunen Thoren M."/>
            <person name="Johannesson H."/>
        </authorList>
    </citation>
    <scope>NUCLEOTIDE SEQUENCE</scope>
    <source>
        <strain evidence="3">CBS 333.67</strain>
    </source>
</reference>
<evidence type="ECO:0000256" key="2">
    <source>
        <dbReference type="SAM" id="SignalP"/>
    </source>
</evidence>
<keyword evidence="4" id="KW-1185">Reference proteome</keyword>
<dbReference type="AlphaFoldDB" id="A0AAJ0GTN4"/>
<dbReference type="RefSeq" id="XP_062721520.1">
    <property type="nucleotide sequence ID" value="XM_062862639.1"/>
</dbReference>
<dbReference type="GeneID" id="87881468"/>
<accession>A0AAJ0GTN4</accession>
<sequence>MRTWMLCLRWLAFPRCPGKISLANISVVCARPCQTARLELRNGHRNPSFHTPHAMHLRNASAGQVCRPPGGAILGVTRSSAGNGLSLPPLTFCLAAATWLPTHPLWHTAFTAFIPLEACQARENRDASAPLLATGSSHTRGSGRYPSAGHGPSPISSL</sequence>
<dbReference type="Proteomes" id="UP001273166">
    <property type="component" value="Unassembled WGS sequence"/>
</dbReference>
<organism evidence="3 4">
    <name type="scientific">Chaetomium strumarium</name>
    <dbReference type="NCBI Taxonomy" id="1170767"/>
    <lineage>
        <taxon>Eukaryota</taxon>
        <taxon>Fungi</taxon>
        <taxon>Dikarya</taxon>
        <taxon>Ascomycota</taxon>
        <taxon>Pezizomycotina</taxon>
        <taxon>Sordariomycetes</taxon>
        <taxon>Sordariomycetidae</taxon>
        <taxon>Sordariales</taxon>
        <taxon>Chaetomiaceae</taxon>
        <taxon>Chaetomium</taxon>
    </lineage>
</organism>
<proteinExistence type="predicted"/>
<comment type="caution">
    <text evidence="3">The sequence shown here is derived from an EMBL/GenBank/DDBJ whole genome shotgun (WGS) entry which is preliminary data.</text>
</comment>
<dbReference type="EMBL" id="JAUDZG010000004">
    <property type="protein sequence ID" value="KAK3305740.1"/>
    <property type="molecule type" value="Genomic_DNA"/>
</dbReference>
<evidence type="ECO:0008006" key="5">
    <source>
        <dbReference type="Google" id="ProtNLM"/>
    </source>
</evidence>
<evidence type="ECO:0000256" key="1">
    <source>
        <dbReference type="SAM" id="MobiDB-lite"/>
    </source>
</evidence>
<feature type="signal peptide" evidence="2">
    <location>
        <begin position="1"/>
        <end position="22"/>
    </location>
</feature>
<evidence type="ECO:0000313" key="3">
    <source>
        <dbReference type="EMBL" id="KAK3305740.1"/>
    </source>
</evidence>
<feature type="region of interest" description="Disordered" evidence="1">
    <location>
        <begin position="132"/>
        <end position="158"/>
    </location>
</feature>
<gene>
    <name evidence="3" type="ORF">B0T15DRAFT_208094</name>
</gene>
<name>A0AAJ0GTN4_9PEZI</name>